<name>A0A517NCJ0_9BACT</name>
<proteinExistence type="predicted"/>
<dbReference type="RefSeq" id="WP_145170682.1">
    <property type="nucleotide sequence ID" value="NZ_CP036525.1"/>
</dbReference>
<keyword evidence="2" id="KW-1185">Reference proteome</keyword>
<dbReference type="EMBL" id="CP036525">
    <property type="protein sequence ID" value="QDT04857.1"/>
    <property type="molecule type" value="Genomic_DNA"/>
</dbReference>
<protein>
    <submittedName>
        <fullName evidence="1">Uncharacterized protein</fullName>
    </submittedName>
</protein>
<dbReference type="Proteomes" id="UP000318538">
    <property type="component" value="Chromosome"/>
</dbReference>
<reference evidence="1 2" key="1">
    <citation type="submission" date="2019-02" db="EMBL/GenBank/DDBJ databases">
        <title>Deep-cultivation of Planctomycetes and their phenomic and genomic characterization uncovers novel biology.</title>
        <authorList>
            <person name="Wiegand S."/>
            <person name="Jogler M."/>
            <person name="Boedeker C."/>
            <person name="Pinto D."/>
            <person name="Vollmers J."/>
            <person name="Rivas-Marin E."/>
            <person name="Kohn T."/>
            <person name="Peeters S.H."/>
            <person name="Heuer A."/>
            <person name="Rast P."/>
            <person name="Oberbeckmann S."/>
            <person name="Bunk B."/>
            <person name="Jeske O."/>
            <person name="Meyerdierks A."/>
            <person name="Storesund J.E."/>
            <person name="Kallscheuer N."/>
            <person name="Luecker S."/>
            <person name="Lage O.M."/>
            <person name="Pohl T."/>
            <person name="Merkel B.J."/>
            <person name="Hornburger P."/>
            <person name="Mueller R.-W."/>
            <person name="Bruemmer F."/>
            <person name="Labrenz M."/>
            <person name="Spormann A.M."/>
            <person name="Op den Camp H."/>
            <person name="Overmann J."/>
            <person name="Amann R."/>
            <person name="Jetten M.S.M."/>
            <person name="Mascher T."/>
            <person name="Medema M.H."/>
            <person name="Devos D.P."/>
            <person name="Kaster A.-K."/>
            <person name="Ovreas L."/>
            <person name="Rohde M."/>
            <person name="Galperin M.Y."/>
            <person name="Jogler C."/>
        </authorList>
    </citation>
    <scope>NUCLEOTIDE SEQUENCE [LARGE SCALE GENOMIC DNA]</scope>
    <source>
        <strain evidence="1 2">K22_7</strain>
    </source>
</reference>
<evidence type="ECO:0000313" key="2">
    <source>
        <dbReference type="Proteomes" id="UP000318538"/>
    </source>
</evidence>
<organism evidence="1 2">
    <name type="scientific">Rubripirellula lacrimiformis</name>
    <dbReference type="NCBI Taxonomy" id="1930273"/>
    <lineage>
        <taxon>Bacteria</taxon>
        <taxon>Pseudomonadati</taxon>
        <taxon>Planctomycetota</taxon>
        <taxon>Planctomycetia</taxon>
        <taxon>Pirellulales</taxon>
        <taxon>Pirellulaceae</taxon>
        <taxon>Rubripirellula</taxon>
    </lineage>
</organism>
<evidence type="ECO:0000313" key="1">
    <source>
        <dbReference type="EMBL" id="QDT04857.1"/>
    </source>
</evidence>
<dbReference type="KEGG" id="rlc:K227x_32540"/>
<dbReference type="AlphaFoldDB" id="A0A517NCJ0"/>
<accession>A0A517NCJ0</accession>
<sequence>MLADDKSLPNELRWLIALRVYNLQPWFISRQRNEYEFASTAFGYEDINNRAVFTFARRQDCDDFAGLEIVDGVVRPNVIYFHPVFGSGPTPAPRTWDIVCGEYADVFAFLADVIAPAMRDWALTEDAADIDYDYREAKPQDGG</sequence>
<gene>
    <name evidence="1" type="ORF">K227x_32540</name>
</gene>
<dbReference type="OrthoDB" id="6058590at2"/>